<dbReference type="Pfam" id="PF01546">
    <property type="entry name" value="Peptidase_M20"/>
    <property type="match status" value="1"/>
</dbReference>
<dbReference type="PANTHER" id="PTHR43808:SF31">
    <property type="entry name" value="N-ACETYL-L-CITRULLINE DEACETYLASE"/>
    <property type="match status" value="1"/>
</dbReference>
<reference evidence="11 13" key="1">
    <citation type="submission" date="2015-11" db="EMBL/GenBank/DDBJ databases">
        <title>Genomic analysis of 38 Legionella species identifies large and diverse effector repertoires.</title>
        <authorList>
            <person name="Burstein D."/>
            <person name="Amaro F."/>
            <person name="Zusman T."/>
            <person name="Lifshitz Z."/>
            <person name="Cohen O."/>
            <person name="Gilbert J.A."/>
            <person name="Pupko T."/>
            <person name="Shuman H.A."/>
            <person name="Segal G."/>
        </authorList>
    </citation>
    <scope>NUCLEOTIDE SEQUENCE [LARGE SCALE GENOMIC DNA]</scope>
    <source>
        <strain evidence="11 13">Lyon 8420412</strain>
    </source>
</reference>
<evidence type="ECO:0000256" key="6">
    <source>
        <dbReference type="ARBA" id="ARBA00022723"/>
    </source>
</evidence>
<dbReference type="PROSITE" id="PS00759">
    <property type="entry name" value="ARGE_DAPE_CPG2_2"/>
    <property type="match status" value="1"/>
</dbReference>
<dbReference type="CDD" id="cd03894">
    <property type="entry name" value="M20_ArgE"/>
    <property type="match status" value="1"/>
</dbReference>
<feature type="domain" description="Peptidase M20 dimerisation" evidence="10">
    <location>
        <begin position="180"/>
        <end position="283"/>
    </location>
</feature>
<keyword evidence="5" id="KW-0028">Amino-acid biosynthesis</keyword>
<reference evidence="12 14" key="2">
    <citation type="submission" date="2018-06" db="EMBL/GenBank/DDBJ databases">
        <authorList>
            <consortium name="Pathogen Informatics"/>
            <person name="Doyle S."/>
        </authorList>
    </citation>
    <scope>NUCLEOTIDE SEQUENCE [LARGE SCALE GENOMIC DNA]</scope>
    <source>
        <strain evidence="12 14">NCTC12388</strain>
    </source>
</reference>
<dbReference type="EMBL" id="LNYE01000022">
    <property type="protein sequence ID" value="KTD10628.1"/>
    <property type="molecule type" value="Genomic_DNA"/>
</dbReference>
<protein>
    <submittedName>
        <fullName evidence="12">Acetylornithine deacetylase</fullName>
        <ecNumber evidence="12">3.5.1.16</ecNumber>
    </submittedName>
</protein>
<dbReference type="SUPFAM" id="SSF55031">
    <property type="entry name" value="Bacterial exopeptidase dimerisation domain"/>
    <property type="match status" value="1"/>
</dbReference>
<evidence type="ECO:0000256" key="8">
    <source>
        <dbReference type="ARBA" id="ARBA00022833"/>
    </source>
</evidence>
<evidence type="ECO:0000256" key="2">
    <source>
        <dbReference type="ARBA" id="ARBA00005691"/>
    </source>
</evidence>
<dbReference type="GO" id="GO:0046872">
    <property type="term" value="F:metal ion binding"/>
    <property type="evidence" value="ECO:0007669"/>
    <property type="project" value="UniProtKB-KW"/>
</dbReference>
<dbReference type="GO" id="GO:0006526">
    <property type="term" value="P:L-arginine biosynthetic process"/>
    <property type="evidence" value="ECO:0007669"/>
    <property type="project" value="UniProtKB-KW"/>
</dbReference>
<keyword evidence="3" id="KW-0963">Cytoplasm</keyword>
<dbReference type="NCBIfam" id="NF005710">
    <property type="entry name" value="PRK07522.1"/>
    <property type="match status" value="1"/>
</dbReference>
<dbReference type="Pfam" id="PF07687">
    <property type="entry name" value="M20_dimer"/>
    <property type="match status" value="1"/>
</dbReference>
<dbReference type="EMBL" id="UGOB01000001">
    <property type="protein sequence ID" value="STX43568.1"/>
    <property type="molecule type" value="Genomic_DNA"/>
</dbReference>
<dbReference type="STRING" id="45066.Lgra_1594"/>
<name>A0A378J8Q7_9GAMM</name>
<dbReference type="Gene3D" id="3.30.70.360">
    <property type="match status" value="1"/>
</dbReference>
<evidence type="ECO:0000256" key="1">
    <source>
        <dbReference type="ARBA" id="ARBA00001947"/>
    </source>
</evidence>
<evidence type="ECO:0000256" key="3">
    <source>
        <dbReference type="ARBA" id="ARBA00022490"/>
    </source>
</evidence>
<dbReference type="OrthoDB" id="3665926at2"/>
<dbReference type="GO" id="GO:0008777">
    <property type="term" value="F:acetylornithine deacetylase activity"/>
    <property type="evidence" value="ECO:0007669"/>
    <property type="project" value="UniProtKB-EC"/>
</dbReference>
<dbReference type="RefSeq" id="WP_058498748.1">
    <property type="nucleotide sequence ID" value="NZ_CAAAHW010000001.1"/>
</dbReference>
<dbReference type="SUPFAM" id="SSF53187">
    <property type="entry name" value="Zn-dependent exopeptidases"/>
    <property type="match status" value="1"/>
</dbReference>
<dbReference type="Proteomes" id="UP000254476">
    <property type="component" value="Unassembled WGS sequence"/>
</dbReference>
<dbReference type="InterPro" id="IPR050072">
    <property type="entry name" value="Peptidase_M20A"/>
</dbReference>
<keyword evidence="7 12" id="KW-0378">Hydrolase</keyword>
<comment type="cofactor">
    <cofactor evidence="1">
        <name>Zn(2+)</name>
        <dbReference type="ChEBI" id="CHEBI:29105"/>
    </cofactor>
</comment>
<evidence type="ECO:0000259" key="10">
    <source>
        <dbReference type="Pfam" id="PF07687"/>
    </source>
</evidence>
<keyword evidence="4" id="KW-0055">Arginine biosynthesis</keyword>
<dbReference type="InterPro" id="IPR036264">
    <property type="entry name" value="Bact_exopeptidase_dim_dom"/>
</dbReference>
<evidence type="ECO:0000256" key="9">
    <source>
        <dbReference type="ARBA" id="ARBA00023285"/>
    </source>
</evidence>
<dbReference type="NCBIfam" id="TIGR01892">
    <property type="entry name" value="AcOrn-deacetyl"/>
    <property type="match status" value="1"/>
</dbReference>
<dbReference type="InterPro" id="IPR010169">
    <property type="entry name" value="AcOrn-deacetyl"/>
</dbReference>
<dbReference type="EC" id="3.5.1.16" evidence="12"/>
<dbReference type="PROSITE" id="PS00758">
    <property type="entry name" value="ARGE_DAPE_CPG2_1"/>
    <property type="match status" value="1"/>
</dbReference>
<proteinExistence type="inferred from homology"/>
<dbReference type="Gene3D" id="3.40.630.10">
    <property type="entry name" value="Zn peptidases"/>
    <property type="match status" value="1"/>
</dbReference>
<accession>A0A378J8Q7</accession>
<evidence type="ECO:0000256" key="7">
    <source>
        <dbReference type="ARBA" id="ARBA00022801"/>
    </source>
</evidence>
<evidence type="ECO:0000256" key="5">
    <source>
        <dbReference type="ARBA" id="ARBA00022605"/>
    </source>
</evidence>
<sequence length="396" mass="43841">MDILQWLTQLISFNSISNTSNLEIIDAIDAWFKQHDIQSQIIPGPAESRVNLFATIPASNGQTQGGILLSGHTDVVPVSGQIWNTDPFVATKLDNKIYGRGTCDMKGFLAVILALVPEFKKLELVKPIHFAFTCDEEIGCVGVTYLIDFLKKNSIQPEGCIVGEPSNMRPIIGGKARKLYHCQIQGKAAHSSLAFEGCNAIEYGSRLISYINSIAYYVKENGPFDYDFDCPFSTITTNIISGGIATNVIPEVCEFILEVRYINQFPIVNFRNQIENYMNNELLPEMRKTYSEATIYFDETSDAPGFHAVENSSIMRIVRAVTGIKERLKVSYGTEAGIIQNAHIPTVICGPGDIKQAHNPNEFIAIEQLNIGAKVIKNVITFFCVNPQSLGSINRS</sequence>
<dbReference type="InterPro" id="IPR011650">
    <property type="entry name" value="Peptidase_M20_dimer"/>
</dbReference>
<organism evidence="12 14">
    <name type="scientific">Legionella gratiana</name>
    <dbReference type="NCBI Taxonomy" id="45066"/>
    <lineage>
        <taxon>Bacteria</taxon>
        <taxon>Pseudomonadati</taxon>
        <taxon>Pseudomonadota</taxon>
        <taxon>Gammaproteobacteria</taxon>
        <taxon>Legionellales</taxon>
        <taxon>Legionellaceae</taxon>
        <taxon>Legionella</taxon>
    </lineage>
</organism>
<dbReference type="Proteomes" id="UP000054691">
    <property type="component" value="Unassembled WGS sequence"/>
</dbReference>
<keyword evidence="13" id="KW-1185">Reference proteome</keyword>
<keyword evidence="8" id="KW-0862">Zinc</keyword>
<comment type="similarity">
    <text evidence="2">Belongs to the peptidase M20A family. ArgE subfamily.</text>
</comment>
<dbReference type="PANTHER" id="PTHR43808">
    <property type="entry name" value="ACETYLORNITHINE DEACETYLASE"/>
    <property type="match status" value="1"/>
</dbReference>
<evidence type="ECO:0000313" key="12">
    <source>
        <dbReference type="EMBL" id="STX43568.1"/>
    </source>
</evidence>
<evidence type="ECO:0000313" key="13">
    <source>
        <dbReference type="Proteomes" id="UP000054691"/>
    </source>
</evidence>
<keyword evidence="9" id="KW-0170">Cobalt</keyword>
<gene>
    <name evidence="12" type="primary">argE_1</name>
    <name evidence="11" type="ORF">Lgra_1594</name>
    <name evidence="12" type="ORF">NCTC12388_01124</name>
</gene>
<keyword evidence="6" id="KW-0479">Metal-binding</keyword>
<evidence type="ECO:0000313" key="14">
    <source>
        <dbReference type="Proteomes" id="UP000254476"/>
    </source>
</evidence>
<evidence type="ECO:0000256" key="4">
    <source>
        <dbReference type="ARBA" id="ARBA00022571"/>
    </source>
</evidence>
<dbReference type="AlphaFoldDB" id="A0A378J8Q7"/>
<evidence type="ECO:0000313" key="11">
    <source>
        <dbReference type="EMBL" id="KTD10628.1"/>
    </source>
</evidence>
<dbReference type="InterPro" id="IPR002933">
    <property type="entry name" value="Peptidase_M20"/>
</dbReference>
<dbReference type="InterPro" id="IPR001261">
    <property type="entry name" value="ArgE/DapE_CS"/>
</dbReference>